<protein>
    <recommendedName>
        <fullName evidence="1">DUF6922 domain-containing protein</fullName>
    </recommendedName>
</protein>
<evidence type="ECO:0000313" key="2">
    <source>
        <dbReference type="EMBL" id="PIY69120.1"/>
    </source>
</evidence>
<name>A0A2M7QE19_9BACT</name>
<dbReference type="AlphaFoldDB" id="A0A2M7QE19"/>
<dbReference type="Pfam" id="PF21956">
    <property type="entry name" value="DUF6922"/>
    <property type="match status" value="1"/>
</dbReference>
<sequence length="88" mass="10106">MPSLTPQSVKAVLWSYDLNAINVQKDKKIIVSQVLNFGTEEAINWLFRQYGVTTVKKVAAAIPLFEWNKKSLSFWKIILSIDPQKRIV</sequence>
<reference evidence="3" key="1">
    <citation type="submission" date="2017-09" db="EMBL/GenBank/DDBJ databases">
        <title>Depth-based differentiation of microbial function through sediment-hosted aquifers and enrichment of novel symbionts in the deep terrestrial subsurface.</title>
        <authorList>
            <person name="Probst A.J."/>
            <person name="Ladd B."/>
            <person name="Jarett J.K."/>
            <person name="Geller-Mcgrath D.E."/>
            <person name="Sieber C.M.K."/>
            <person name="Emerson J.B."/>
            <person name="Anantharaman K."/>
            <person name="Thomas B.C."/>
            <person name="Malmstrom R."/>
            <person name="Stieglmeier M."/>
            <person name="Klingl A."/>
            <person name="Woyke T."/>
            <person name="Ryan C.M."/>
            <person name="Banfield J.F."/>
        </authorList>
    </citation>
    <scope>NUCLEOTIDE SEQUENCE [LARGE SCALE GENOMIC DNA]</scope>
</reference>
<dbReference type="InterPro" id="IPR053830">
    <property type="entry name" value="DUF6922"/>
</dbReference>
<accession>A0A2M7QE19</accession>
<evidence type="ECO:0000259" key="1">
    <source>
        <dbReference type="Pfam" id="PF21956"/>
    </source>
</evidence>
<evidence type="ECO:0000313" key="3">
    <source>
        <dbReference type="Proteomes" id="UP000230108"/>
    </source>
</evidence>
<proteinExistence type="predicted"/>
<feature type="domain" description="DUF6922" evidence="1">
    <location>
        <begin position="10"/>
        <end position="58"/>
    </location>
</feature>
<comment type="caution">
    <text evidence="2">The sequence shown here is derived from an EMBL/GenBank/DDBJ whole genome shotgun (WGS) entry which is preliminary data.</text>
</comment>
<gene>
    <name evidence="2" type="ORF">COY90_02275</name>
</gene>
<dbReference type="EMBL" id="PFLF01000050">
    <property type="protein sequence ID" value="PIY69120.1"/>
    <property type="molecule type" value="Genomic_DNA"/>
</dbReference>
<organism evidence="2 3">
    <name type="scientific">Candidatus Roizmanbacteria bacterium CG_4_10_14_0_8_um_filter_39_9</name>
    <dbReference type="NCBI Taxonomy" id="1974829"/>
    <lineage>
        <taxon>Bacteria</taxon>
        <taxon>Candidatus Roizmaniibacteriota</taxon>
    </lineage>
</organism>
<dbReference type="Proteomes" id="UP000230108">
    <property type="component" value="Unassembled WGS sequence"/>
</dbReference>